<protein>
    <submittedName>
        <fullName evidence="2">Uncharacterized protein</fullName>
    </submittedName>
</protein>
<feature type="compositionally biased region" description="Basic and acidic residues" evidence="1">
    <location>
        <begin position="45"/>
        <end position="69"/>
    </location>
</feature>
<accession>A0A9D3P238</accession>
<evidence type="ECO:0000313" key="2">
    <source>
        <dbReference type="EMBL" id="KAG7333221.1"/>
    </source>
</evidence>
<comment type="caution">
    <text evidence="2">The sequence shown here is derived from an EMBL/GenBank/DDBJ whole genome shotgun (WGS) entry which is preliminary data.</text>
</comment>
<dbReference type="EMBL" id="JAHKSW010000004">
    <property type="protein sequence ID" value="KAG7333221.1"/>
    <property type="molecule type" value="Genomic_DNA"/>
</dbReference>
<keyword evidence="3" id="KW-1185">Reference proteome</keyword>
<organism evidence="2 3">
    <name type="scientific">Hemibagrus wyckioides</name>
    <dbReference type="NCBI Taxonomy" id="337641"/>
    <lineage>
        <taxon>Eukaryota</taxon>
        <taxon>Metazoa</taxon>
        <taxon>Chordata</taxon>
        <taxon>Craniata</taxon>
        <taxon>Vertebrata</taxon>
        <taxon>Euteleostomi</taxon>
        <taxon>Actinopterygii</taxon>
        <taxon>Neopterygii</taxon>
        <taxon>Teleostei</taxon>
        <taxon>Ostariophysi</taxon>
        <taxon>Siluriformes</taxon>
        <taxon>Bagridae</taxon>
        <taxon>Hemibagrus</taxon>
    </lineage>
</organism>
<feature type="region of interest" description="Disordered" evidence="1">
    <location>
        <begin position="27"/>
        <end position="82"/>
    </location>
</feature>
<proteinExistence type="predicted"/>
<name>A0A9D3P238_9TELE</name>
<reference evidence="2 3" key="1">
    <citation type="submission" date="2021-06" db="EMBL/GenBank/DDBJ databases">
        <title>Chromosome-level genome assembly of the red-tail catfish (Hemibagrus wyckioides).</title>
        <authorList>
            <person name="Shao F."/>
        </authorList>
    </citation>
    <scope>NUCLEOTIDE SEQUENCE [LARGE SCALE GENOMIC DNA]</scope>
    <source>
        <strain evidence="2">EC202008001</strain>
        <tissue evidence="2">Blood</tissue>
    </source>
</reference>
<gene>
    <name evidence="2" type="ORF">KOW79_003356</name>
</gene>
<evidence type="ECO:0000256" key="1">
    <source>
        <dbReference type="SAM" id="MobiDB-lite"/>
    </source>
</evidence>
<dbReference type="AlphaFoldDB" id="A0A9D3P238"/>
<evidence type="ECO:0000313" key="3">
    <source>
        <dbReference type="Proteomes" id="UP000824219"/>
    </source>
</evidence>
<sequence>MVFPLRSVLGLSSKPLCSDGTEAISNRLGNQQAGSAAARHPGRNAGDHLNPETRIPVEEIKAEKADGSRRLLQGSDSLVPLT</sequence>
<dbReference type="Proteomes" id="UP000824219">
    <property type="component" value="Linkage Group LG04"/>
</dbReference>